<sequence length="189" mass="19878">MNLVEMLAGADELGLAASGLACLDRCVSLLGGDDEVLRPLWGNLASGGDAGEWASLLQQTAAKLDTVPETGAAPESGEAALLARSMLDAAPADRIGEAVRDWADTCSRAALRIHLTLDPAHHPGEIPRDGRTDGLPPLVIAELRRQATVLEVIATHGPTGLRRALDVSTEGRRVLRAVVSRRGRVVETT</sequence>
<dbReference type="Proteomes" id="UP000516052">
    <property type="component" value="Chromosome"/>
</dbReference>
<accession>A0A7H0ICV2</accession>
<dbReference type="KEGG" id="sroi:IAG44_15010"/>
<proteinExistence type="predicted"/>
<organism evidence="1 2">
    <name type="scientific">Streptomyces roseirectus</name>
    <dbReference type="NCBI Taxonomy" id="2768066"/>
    <lineage>
        <taxon>Bacteria</taxon>
        <taxon>Bacillati</taxon>
        <taxon>Actinomycetota</taxon>
        <taxon>Actinomycetes</taxon>
        <taxon>Kitasatosporales</taxon>
        <taxon>Streptomycetaceae</taxon>
        <taxon>Streptomyces</taxon>
    </lineage>
</organism>
<dbReference type="AlphaFoldDB" id="A0A7H0ICV2"/>
<dbReference type="RefSeq" id="WP_187747628.1">
    <property type="nucleotide sequence ID" value="NZ_CP060828.1"/>
</dbReference>
<evidence type="ECO:0000313" key="1">
    <source>
        <dbReference type="EMBL" id="QNP70618.1"/>
    </source>
</evidence>
<name>A0A7H0ICV2_9ACTN</name>
<protein>
    <submittedName>
        <fullName evidence="1">Uncharacterized protein</fullName>
    </submittedName>
</protein>
<reference evidence="1 2" key="1">
    <citation type="submission" date="2020-08" db="EMBL/GenBank/DDBJ databases">
        <title>A novel species.</title>
        <authorList>
            <person name="Gao J."/>
        </authorList>
    </citation>
    <scope>NUCLEOTIDE SEQUENCE [LARGE SCALE GENOMIC DNA]</scope>
    <source>
        <strain evidence="1 2">CRXT-G-22</strain>
    </source>
</reference>
<keyword evidence="2" id="KW-1185">Reference proteome</keyword>
<dbReference type="EMBL" id="CP060828">
    <property type="protein sequence ID" value="QNP70618.1"/>
    <property type="molecule type" value="Genomic_DNA"/>
</dbReference>
<evidence type="ECO:0000313" key="2">
    <source>
        <dbReference type="Proteomes" id="UP000516052"/>
    </source>
</evidence>
<gene>
    <name evidence="1" type="ORF">IAG44_15010</name>
</gene>